<dbReference type="InterPro" id="IPR050820">
    <property type="entry name" value="MFS_Sugar_Transporter"/>
</dbReference>
<organism evidence="11 12">
    <name type="scientific">Raphidocelis subcapitata</name>
    <dbReference type="NCBI Taxonomy" id="307507"/>
    <lineage>
        <taxon>Eukaryota</taxon>
        <taxon>Viridiplantae</taxon>
        <taxon>Chlorophyta</taxon>
        <taxon>core chlorophytes</taxon>
        <taxon>Chlorophyceae</taxon>
        <taxon>CS clade</taxon>
        <taxon>Sphaeropleales</taxon>
        <taxon>Selenastraceae</taxon>
        <taxon>Raphidocelis</taxon>
    </lineage>
</organism>
<dbReference type="Proteomes" id="UP000247498">
    <property type="component" value="Unassembled WGS sequence"/>
</dbReference>
<evidence type="ECO:0000256" key="1">
    <source>
        <dbReference type="ARBA" id="ARBA00004141"/>
    </source>
</evidence>
<evidence type="ECO:0000256" key="6">
    <source>
        <dbReference type="ARBA" id="ARBA00023136"/>
    </source>
</evidence>
<dbReference type="NCBIfam" id="TIGR00879">
    <property type="entry name" value="SP"/>
    <property type="match status" value="1"/>
</dbReference>
<proteinExistence type="inferred from homology"/>
<name>A0A2V0PJ94_9CHLO</name>
<dbReference type="FunCoup" id="A0A2V0PJ94">
    <property type="interactions" value="554"/>
</dbReference>
<dbReference type="CDD" id="cd17362">
    <property type="entry name" value="MFS_GLUT10_12_Class3_like"/>
    <property type="match status" value="1"/>
</dbReference>
<feature type="transmembrane region" description="Helical" evidence="9">
    <location>
        <begin position="331"/>
        <end position="352"/>
    </location>
</feature>
<dbReference type="PROSITE" id="PS50850">
    <property type="entry name" value="MFS"/>
    <property type="match status" value="1"/>
</dbReference>
<comment type="caution">
    <text evidence="11">The sequence shown here is derived from an EMBL/GenBank/DDBJ whole genome shotgun (WGS) entry which is preliminary data.</text>
</comment>
<dbReference type="InterPro" id="IPR029058">
    <property type="entry name" value="AB_hydrolase_fold"/>
</dbReference>
<evidence type="ECO:0000256" key="5">
    <source>
        <dbReference type="ARBA" id="ARBA00022989"/>
    </source>
</evidence>
<evidence type="ECO:0000256" key="4">
    <source>
        <dbReference type="ARBA" id="ARBA00022692"/>
    </source>
</evidence>
<comment type="similarity">
    <text evidence="2 7">Belongs to the major facilitator superfamily. Sugar transporter (TC 2.A.1.1) family.</text>
</comment>
<dbReference type="SUPFAM" id="SSF103473">
    <property type="entry name" value="MFS general substrate transporter"/>
    <property type="match status" value="1"/>
</dbReference>
<evidence type="ECO:0000256" key="8">
    <source>
        <dbReference type="SAM" id="MobiDB-lite"/>
    </source>
</evidence>
<keyword evidence="4 9" id="KW-0812">Transmembrane</keyword>
<dbReference type="GO" id="GO:0005737">
    <property type="term" value="C:cytoplasm"/>
    <property type="evidence" value="ECO:0007669"/>
    <property type="project" value="UniProtKB-ARBA"/>
</dbReference>
<feature type="transmembrane region" description="Helical" evidence="9">
    <location>
        <begin position="554"/>
        <end position="573"/>
    </location>
</feature>
<dbReference type="InterPro" id="IPR020846">
    <property type="entry name" value="MFS_dom"/>
</dbReference>
<protein>
    <submittedName>
        <fullName evidence="11">D-xylose-proton symporter-like chloroplastic</fullName>
    </submittedName>
</protein>
<dbReference type="InterPro" id="IPR003663">
    <property type="entry name" value="Sugar/inositol_transpt"/>
</dbReference>
<dbReference type="InParanoid" id="A0A2V0PJ94"/>
<dbReference type="PRINTS" id="PR00171">
    <property type="entry name" value="SUGRTRNSPORT"/>
</dbReference>
<feature type="domain" description="Major facilitator superfamily (MFS) profile" evidence="10">
    <location>
        <begin position="171"/>
        <end position="608"/>
    </location>
</feature>
<dbReference type="Pfam" id="PF00083">
    <property type="entry name" value="Sugar_tr"/>
    <property type="match status" value="1"/>
</dbReference>
<dbReference type="OrthoDB" id="537993at2759"/>
<feature type="transmembrane region" description="Helical" evidence="9">
    <location>
        <begin position="485"/>
        <end position="504"/>
    </location>
</feature>
<sequence length="635" mass="64856">MRPPLSVGAPAVFVSHGDADAVLPVRCSRDRVVPALKALGLAPRYLEFAGPHAVPAAVADEALSRCHRARPQALSRPRSVSACAARAPPPPPLVPRPAPGAATGSMAWQAPHLRHAHRTLEVGAGREARETVPLTSDEPPSDDWEGRPAAAGGSADQVHDAPVDWRATGPCFLFPALGGLLFGFDIGASSGVLSSLTSETLSGVDWYQLSPFQSGLVISTSLLGALMGSLIALSAGNKLGRRTEMLAAAVLYGVCSAGMGVATSLNWLLACRTGYGLGIGLAMHAAPAYIAETSPPSVRGLLISLKEAIIVGGILAGYFVSYVFAEEVGGWRSIYACAAPLALLLFAGVATLPESPRWLLLSGASRDAAAAALVRAEGRRAADPALVAAELDGIAAAGASGSGGGIGELLGQERFRRPLLIGSSLMLFQQITGQPSVLYYAQQIFQRAGFASGAAAAEISVLLGAFKLAMTIVAVLTVDKLGRRPLLLAGVGGMVVALLALGLAQGGDGSAEGAAATVSVVALLLYVGCYQCSFGPISWLIVGEVFPLAVRSQAIALAAVLNYGSNFGVSLALPSVEAGIGLPATYLGFAAVGVVALASIYFTVPETKGKTLEEIEAMWSSGGPARLKGGDMDGL</sequence>
<dbReference type="AlphaFoldDB" id="A0A2V0PJ94"/>
<feature type="transmembrane region" description="Helical" evidence="9">
    <location>
        <begin position="274"/>
        <end position="291"/>
    </location>
</feature>
<feature type="transmembrane region" description="Helical" evidence="9">
    <location>
        <begin position="453"/>
        <end position="478"/>
    </location>
</feature>
<evidence type="ECO:0000256" key="3">
    <source>
        <dbReference type="ARBA" id="ARBA00022448"/>
    </source>
</evidence>
<evidence type="ECO:0000259" key="10">
    <source>
        <dbReference type="PROSITE" id="PS50850"/>
    </source>
</evidence>
<dbReference type="InterPro" id="IPR036259">
    <property type="entry name" value="MFS_trans_sf"/>
</dbReference>
<evidence type="ECO:0000313" key="12">
    <source>
        <dbReference type="Proteomes" id="UP000247498"/>
    </source>
</evidence>
<feature type="transmembrane region" description="Helical" evidence="9">
    <location>
        <begin position="516"/>
        <end position="542"/>
    </location>
</feature>
<dbReference type="PANTHER" id="PTHR48023">
    <property type="entry name" value="D-XYLOSE-PROTON SYMPORTER-LIKE 2"/>
    <property type="match status" value="1"/>
</dbReference>
<evidence type="ECO:0000313" key="11">
    <source>
        <dbReference type="EMBL" id="GBF98053.1"/>
    </source>
</evidence>
<feature type="transmembrane region" description="Helical" evidence="9">
    <location>
        <begin position="303"/>
        <end position="325"/>
    </location>
</feature>
<dbReference type="Gene3D" id="3.40.50.1820">
    <property type="entry name" value="alpha/beta hydrolase"/>
    <property type="match status" value="1"/>
</dbReference>
<dbReference type="InterPro" id="IPR005828">
    <property type="entry name" value="MFS_sugar_transport-like"/>
</dbReference>
<dbReference type="Gene3D" id="1.20.1250.20">
    <property type="entry name" value="MFS general substrate transporter like domains"/>
    <property type="match status" value="1"/>
</dbReference>
<keyword evidence="5 9" id="KW-1133">Transmembrane helix</keyword>
<keyword evidence="3 7" id="KW-0813">Transport</keyword>
<feature type="transmembrane region" description="Helical" evidence="9">
    <location>
        <begin position="245"/>
        <end position="268"/>
    </location>
</feature>
<feature type="transmembrane region" description="Helical" evidence="9">
    <location>
        <begin position="172"/>
        <end position="192"/>
    </location>
</feature>
<evidence type="ECO:0000256" key="9">
    <source>
        <dbReference type="SAM" id="Phobius"/>
    </source>
</evidence>
<gene>
    <name evidence="11" type="ORF">Rsub_10281</name>
</gene>
<evidence type="ECO:0000256" key="7">
    <source>
        <dbReference type="RuleBase" id="RU003346"/>
    </source>
</evidence>
<dbReference type="PROSITE" id="PS00216">
    <property type="entry name" value="SUGAR_TRANSPORT_1"/>
    <property type="match status" value="1"/>
</dbReference>
<comment type="subcellular location">
    <subcellularLocation>
        <location evidence="1">Membrane</location>
        <topology evidence="1">Multi-pass membrane protein</topology>
    </subcellularLocation>
</comment>
<accession>A0A2V0PJ94</accession>
<feature type="transmembrane region" description="Helical" evidence="9">
    <location>
        <begin position="212"/>
        <end position="233"/>
    </location>
</feature>
<dbReference type="GO" id="GO:1904659">
    <property type="term" value="P:D-glucose transmembrane transport"/>
    <property type="evidence" value="ECO:0007669"/>
    <property type="project" value="UniProtKB-ARBA"/>
</dbReference>
<keyword evidence="12" id="KW-1185">Reference proteome</keyword>
<dbReference type="GO" id="GO:0022857">
    <property type="term" value="F:transmembrane transporter activity"/>
    <property type="evidence" value="ECO:0007669"/>
    <property type="project" value="InterPro"/>
</dbReference>
<dbReference type="PANTHER" id="PTHR48023:SF4">
    <property type="entry name" value="D-XYLOSE-PROTON SYMPORTER-LIKE 2"/>
    <property type="match status" value="1"/>
</dbReference>
<evidence type="ECO:0000256" key="2">
    <source>
        <dbReference type="ARBA" id="ARBA00010992"/>
    </source>
</evidence>
<reference evidence="11 12" key="1">
    <citation type="journal article" date="2018" name="Sci. Rep.">
        <title>Raphidocelis subcapitata (=Pseudokirchneriella subcapitata) provides an insight into genome evolution and environmental adaptations in the Sphaeropleales.</title>
        <authorList>
            <person name="Suzuki S."/>
            <person name="Yamaguchi H."/>
            <person name="Nakajima N."/>
            <person name="Kawachi M."/>
        </authorList>
    </citation>
    <scope>NUCLEOTIDE SEQUENCE [LARGE SCALE GENOMIC DNA]</scope>
    <source>
        <strain evidence="11 12">NIES-35</strain>
    </source>
</reference>
<keyword evidence="6 9" id="KW-0472">Membrane</keyword>
<dbReference type="FunFam" id="1.20.1250.20:FF:000118">
    <property type="entry name" value="D-xylose-proton symporter-like 3, chloroplastic"/>
    <property type="match status" value="1"/>
</dbReference>
<dbReference type="EMBL" id="BDRX01000115">
    <property type="protein sequence ID" value="GBF98053.1"/>
    <property type="molecule type" value="Genomic_DNA"/>
</dbReference>
<feature type="transmembrane region" description="Helical" evidence="9">
    <location>
        <begin position="585"/>
        <end position="604"/>
    </location>
</feature>
<dbReference type="InterPro" id="IPR005829">
    <property type="entry name" value="Sugar_transporter_CS"/>
</dbReference>
<feature type="region of interest" description="Disordered" evidence="8">
    <location>
        <begin position="123"/>
        <end position="158"/>
    </location>
</feature>
<dbReference type="GO" id="GO:0016020">
    <property type="term" value="C:membrane"/>
    <property type="evidence" value="ECO:0007669"/>
    <property type="project" value="UniProtKB-SubCell"/>
</dbReference>